<dbReference type="EMBL" id="BJKP01000027">
    <property type="protein sequence ID" value="GEA28163.1"/>
    <property type="molecule type" value="Genomic_DNA"/>
</dbReference>
<dbReference type="Proteomes" id="UP000376575">
    <property type="component" value="Unassembled WGS sequence"/>
</dbReference>
<sequence>MLKSLIIKGLSVSHGRENRYKPRERLKEGYQYKTKPQIGRELIKKLKEM</sequence>
<protein>
    <submittedName>
        <fullName evidence="1">Uncharacterized protein</fullName>
    </submittedName>
</protein>
<proteinExistence type="predicted"/>
<evidence type="ECO:0000313" key="1">
    <source>
        <dbReference type="EMBL" id="GEA28163.1"/>
    </source>
</evidence>
<gene>
    <name evidence="1" type="ORF">MiAbW_02736</name>
</gene>
<organism evidence="1 2">
    <name type="scientific">Microcystis aeruginosa NIES-4325</name>
    <dbReference type="NCBI Taxonomy" id="2569534"/>
    <lineage>
        <taxon>Bacteria</taxon>
        <taxon>Bacillati</taxon>
        <taxon>Cyanobacteriota</taxon>
        <taxon>Cyanophyceae</taxon>
        <taxon>Oscillatoriophycideae</taxon>
        <taxon>Chroococcales</taxon>
        <taxon>Microcystaceae</taxon>
        <taxon>Microcystis</taxon>
    </lineage>
</organism>
<name>A0A5J4FAY7_MICAE</name>
<comment type="caution">
    <text evidence="1">The sequence shown here is derived from an EMBL/GenBank/DDBJ whole genome shotgun (WGS) entry which is preliminary data.</text>
</comment>
<accession>A0A5J4FAY7</accession>
<dbReference type="AlphaFoldDB" id="A0A5J4FAY7"/>
<evidence type="ECO:0000313" key="2">
    <source>
        <dbReference type="Proteomes" id="UP000376575"/>
    </source>
</evidence>
<reference evidence="1 2" key="1">
    <citation type="journal article" date="2019" name="FEMS Microbiol. Lett.">
        <title>A novel salt-tolerant genotype illuminates the sucrose gene evolution in freshwater bloom-forming cyanobacterium Microcystis aeruginosa.</title>
        <authorList>
            <person name="Tanabe Y."/>
            <person name="Yamaguchi H."/>
            <person name="Sano T."/>
            <person name="Kawachi M."/>
        </authorList>
    </citation>
    <scope>NUCLEOTIDE SEQUENCE [LARGE SCALE GENOMIC DNA]</scope>
    <source>
        <strain evidence="1 2">NIES-4325</strain>
    </source>
</reference>